<reference evidence="1" key="1">
    <citation type="submission" date="2019-11" db="EMBL/GenBank/DDBJ databases">
        <title>Nori genome reveals adaptations in red seaweeds to the harsh intertidal environment.</title>
        <authorList>
            <person name="Wang D."/>
            <person name="Mao Y."/>
        </authorList>
    </citation>
    <scope>NUCLEOTIDE SEQUENCE</scope>
    <source>
        <tissue evidence="1">Gametophyte</tissue>
    </source>
</reference>
<proteinExistence type="predicted"/>
<keyword evidence="2" id="KW-1185">Reference proteome</keyword>
<protein>
    <submittedName>
        <fullName evidence="1">Uncharacterized protein</fullName>
    </submittedName>
</protein>
<dbReference type="Proteomes" id="UP000798662">
    <property type="component" value="Chromosome 2"/>
</dbReference>
<gene>
    <name evidence="1" type="ORF">I4F81_009254</name>
</gene>
<sequence>MAAAASSLTMPVRRRRAAPTAVAAATAMAIVLVSAATVTSAAVVAAVTPPPAGGWARQLSTKVGATLPSFPAAGAVARPLVPGVSIFTDGTYGPVPGETPPAGCPTSFAITGDLGATNNSFLIPAPRVSVSGEACSGEVGLFGVFGPRLSDLLSPNNTAELIGLDPKGAAATGDGGPLTCGGTSWAGEEQGFVFLLVDTTPVLQYFGEQEELTCILGISNGAPAPSATPAPA</sequence>
<name>A0ACC3C9Y1_PYRYE</name>
<dbReference type="EMBL" id="CM020619">
    <property type="protein sequence ID" value="KAK1866739.1"/>
    <property type="molecule type" value="Genomic_DNA"/>
</dbReference>
<organism evidence="1 2">
    <name type="scientific">Pyropia yezoensis</name>
    <name type="common">Susabi-nori</name>
    <name type="synonym">Porphyra yezoensis</name>
    <dbReference type="NCBI Taxonomy" id="2788"/>
    <lineage>
        <taxon>Eukaryota</taxon>
        <taxon>Rhodophyta</taxon>
        <taxon>Bangiophyceae</taxon>
        <taxon>Bangiales</taxon>
        <taxon>Bangiaceae</taxon>
        <taxon>Pyropia</taxon>
    </lineage>
</organism>
<accession>A0ACC3C9Y1</accession>
<evidence type="ECO:0000313" key="1">
    <source>
        <dbReference type="EMBL" id="KAK1866739.1"/>
    </source>
</evidence>
<evidence type="ECO:0000313" key="2">
    <source>
        <dbReference type="Proteomes" id="UP000798662"/>
    </source>
</evidence>
<comment type="caution">
    <text evidence="1">The sequence shown here is derived from an EMBL/GenBank/DDBJ whole genome shotgun (WGS) entry which is preliminary data.</text>
</comment>